<protein>
    <recommendedName>
        <fullName evidence="9">Tyrosine recombinase XerC</fullName>
    </recommendedName>
</protein>
<reference evidence="12 13" key="1">
    <citation type="submission" date="2015-09" db="EMBL/GenBank/DDBJ databases">
        <authorList>
            <consortium name="Swine Surveillance"/>
        </authorList>
    </citation>
    <scope>NUCLEOTIDE SEQUENCE [LARGE SCALE GENOMIC DNA]</scope>
    <source>
        <strain evidence="12 13">CECT 7688</strain>
    </source>
</reference>
<dbReference type="InterPro" id="IPR002104">
    <property type="entry name" value="Integrase_catalytic"/>
</dbReference>
<evidence type="ECO:0000313" key="13">
    <source>
        <dbReference type="Proteomes" id="UP000054823"/>
    </source>
</evidence>
<dbReference type="OrthoDB" id="9801717at2"/>
<dbReference type="CDD" id="cd00798">
    <property type="entry name" value="INT_XerDC_C"/>
    <property type="match status" value="1"/>
</dbReference>
<dbReference type="PROSITE" id="PS51898">
    <property type="entry name" value="TYR_RECOMBINASE"/>
    <property type="match status" value="1"/>
</dbReference>
<keyword evidence="3 9" id="KW-0132">Cell division</keyword>
<dbReference type="Gene3D" id="1.10.150.130">
    <property type="match status" value="1"/>
</dbReference>
<dbReference type="Gene3D" id="1.10.443.10">
    <property type="entry name" value="Intergrase catalytic core"/>
    <property type="match status" value="1"/>
</dbReference>
<feature type="active site" evidence="9">
    <location>
        <position position="253"/>
    </location>
</feature>
<dbReference type="InterPro" id="IPR013762">
    <property type="entry name" value="Integrase-like_cat_sf"/>
</dbReference>
<evidence type="ECO:0000256" key="1">
    <source>
        <dbReference type="ARBA" id="ARBA00004496"/>
    </source>
</evidence>
<proteinExistence type="inferred from homology"/>
<feature type="active site" evidence="9">
    <location>
        <position position="159"/>
    </location>
</feature>
<dbReference type="STRING" id="321267.SHM7688_00114"/>
<comment type="similarity">
    <text evidence="9">Belongs to the 'phage' integrase family. XerC subfamily.</text>
</comment>
<dbReference type="GO" id="GO:0003677">
    <property type="term" value="F:DNA binding"/>
    <property type="evidence" value="ECO:0007669"/>
    <property type="project" value="UniProtKB-UniRule"/>
</dbReference>
<evidence type="ECO:0000256" key="8">
    <source>
        <dbReference type="ARBA" id="ARBA00023306"/>
    </source>
</evidence>
<evidence type="ECO:0000256" key="6">
    <source>
        <dbReference type="ARBA" id="ARBA00023125"/>
    </source>
</evidence>
<dbReference type="AlphaFoldDB" id="A0A0P1EJK7"/>
<feature type="active site" evidence="9">
    <location>
        <position position="182"/>
    </location>
</feature>
<dbReference type="InterPro" id="IPR004107">
    <property type="entry name" value="Integrase_SAM-like_N"/>
</dbReference>
<keyword evidence="2 9" id="KW-0963">Cytoplasm</keyword>
<feature type="active site" evidence="9">
    <location>
        <position position="276"/>
    </location>
</feature>
<sequence>MISPAAQEALERFLAHKVALENVSDNTVAAYRRDVSDFITFMTMHRGEPQGLAPLKDIDVPDMRSWMAQARSSGIAPRSLARKLSAVKSFYRWLAEREGFEPTAVLAMRAPKFQAKLPRPLAEDAALQVLETVELQSQEDWVGARDVAVITLLYGCGLRISEALDLKGKDVPLPETLRIVGKGGKERLVPVLDAARAAMEHYISLSPHMVTEDGAVFRGVRGGPLSARVVQKTMQQTRQQLGLPASATPHALRHSFATHLLSAGGDLRAIQELLGHASLSTTQAYTQVDTARLMEVYNRTHPKA</sequence>
<evidence type="ECO:0000313" key="12">
    <source>
        <dbReference type="EMBL" id="CUH50687.1"/>
    </source>
</evidence>
<dbReference type="Proteomes" id="UP000054823">
    <property type="component" value="Unassembled WGS sequence"/>
</dbReference>
<dbReference type="GO" id="GO:0009037">
    <property type="term" value="F:tyrosine-based site-specific recombinase activity"/>
    <property type="evidence" value="ECO:0007669"/>
    <property type="project" value="UniProtKB-UniRule"/>
</dbReference>
<dbReference type="GO" id="GO:0006313">
    <property type="term" value="P:DNA transposition"/>
    <property type="evidence" value="ECO:0007669"/>
    <property type="project" value="UniProtKB-UniRule"/>
</dbReference>
<keyword evidence="4 9" id="KW-0159">Chromosome partition</keyword>
<dbReference type="SUPFAM" id="SSF56349">
    <property type="entry name" value="DNA breaking-rejoining enzymes"/>
    <property type="match status" value="1"/>
</dbReference>
<dbReference type="InterPro" id="IPR010998">
    <property type="entry name" value="Integrase_recombinase_N"/>
</dbReference>
<keyword evidence="13" id="KW-1185">Reference proteome</keyword>
<evidence type="ECO:0000256" key="5">
    <source>
        <dbReference type="ARBA" id="ARBA00022908"/>
    </source>
</evidence>
<keyword evidence="7 9" id="KW-0233">DNA recombination</keyword>
<dbReference type="GO" id="GO:0051301">
    <property type="term" value="P:cell division"/>
    <property type="evidence" value="ECO:0007669"/>
    <property type="project" value="UniProtKB-KW"/>
</dbReference>
<dbReference type="InterPro" id="IPR050090">
    <property type="entry name" value="Tyrosine_recombinase_XerCD"/>
</dbReference>
<evidence type="ECO:0000259" key="10">
    <source>
        <dbReference type="PROSITE" id="PS51898"/>
    </source>
</evidence>
<dbReference type="InterPro" id="IPR011010">
    <property type="entry name" value="DNA_brk_join_enz"/>
</dbReference>
<dbReference type="Pfam" id="PF02899">
    <property type="entry name" value="Phage_int_SAM_1"/>
    <property type="match status" value="1"/>
</dbReference>
<name>A0A0P1EJK7_9RHOB</name>
<evidence type="ECO:0000256" key="9">
    <source>
        <dbReference type="HAMAP-Rule" id="MF_01808"/>
    </source>
</evidence>
<dbReference type="Pfam" id="PF00589">
    <property type="entry name" value="Phage_integrase"/>
    <property type="match status" value="1"/>
</dbReference>
<evidence type="ECO:0000256" key="2">
    <source>
        <dbReference type="ARBA" id="ARBA00022490"/>
    </source>
</evidence>
<comment type="subunit">
    <text evidence="9">Forms a cyclic heterotetrameric complex composed of two molecules of XerC and two molecules of XerD.</text>
</comment>
<evidence type="ECO:0000259" key="11">
    <source>
        <dbReference type="PROSITE" id="PS51900"/>
    </source>
</evidence>
<evidence type="ECO:0000256" key="4">
    <source>
        <dbReference type="ARBA" id="ARBA00022829"/>
    </source>
</evidence>
<dbReference type="HAMAP" id="MF_01808">
    <property type="entry name" value="Recomb_XerC_XerD"/>
    <property type="match status" value="1"/>
</dbReference>
<dbReference type="RefSeq" id="WP_058238075.1">
    <property type="nucleotide sequence ID" value="NZ_CYPW01000001.1"/>
</dbReference>
<feature type="domain" description="Tyr recombinase" evidence="10">
    <location>
        <begin position="116"/>
        <end position="298"/>
    </location>
</feature>
<dbReference type="PANTHER" id="PTHR30349:SF90">
    <property type="entry name" value="TYROSINE RECOMBINASE XERD"/>
    <property type="match status" value="1"/>
</dbReference>
<dbReference type="GO" id="GO:0005737">
    <property type="term" value="C:cytoplasm"/>
    <property type="evidence" value="ECO:0007669"/>
    <property type="project" value="UniProtKB-SubCell"/>
</dbReference>
<comment type="subcellular location">
    <subcellularLocation>
        <location evidence="1 9">Cytoplasm</location>
    </subcellularLocation>
</comment>
<feature type="domain" description="Core-binding (CB)" evidence="11">
    <location>
        <begin position="4"/>
        <end position="95"/>
    </location>
</feature>
<dbReference type="InterPro" id="IPR044068">
    <property type="entry name" value="CB"/>
</dbReference>
<keyword evidence="6 9" id="KW-0238">DNA-binding</keyword>
<gene>
    <name evidence="12" type="primary">xerD_1</name>
    <name evidence="9" type="synonym">xerC</name>
    <name evidence="12" type="ORF">SHM7688_00114</name>
</gene>
<keyword evidence="5 9" id="KW-0229">DNA integration</keyword>
<dbReference type="InterPro" id="IPR023009">
    <property type="entry name" value="Tyrosine_recombinase_XerC/XerD"/>
</dbReference>
<feature type="active site" description="O-(3'-phospho-DNA)-tyrosine intermediate" evidence="9">
    <location>
        <position position="285"/>
    </location>
</feature>
<keyword evidence="8 9" id="KW-0131">Cell cycle</keyword>
<dbReference type="EMBL" id="CYPW01000001">
    <property type="protein sequence ID" value="CUH50687.1"/>
    <property type="molecule type" value="Genomic_DNA"/>
</dbReference>
<dbReference type="PROSITE" id="PS51900">
    <property type="entry name" value="CB"/>
    <property type="match status" value="1"/>
</dbReference>
<feature type="active site" evidence="9">
    <location>
        <position position="250"/>
    </location>
</feature>
<comment type="function">
    <text evidence="9">Site-specific tyrosine recombinase, which acts by catalyzing the cutting and rejoining of the recombining DNA molecules. The XerC-XerD complex is essential to convert dimers of the bacterial chromosome into monomers to permit their segregation at cell division. It also contributes to the segregational stability of plasmids.</text>
</comment>
<evidence type="ECO:0000256" key="3">
    <source>
        <dbReference type="ARBA" id="ARBA00022618"/>
    </source>
</evidence>
<accession>A0A0P1EJK7</accession>
<organism evidence="12 13">
    <name type="scientific">Shimia marina</name>
    <dbReference type="NCBI Taxonomy" id="321267"/>
    <lineage>
        <taxon>Bacteria</taxon>
        <taxon>Pseudomonadati</taxon>
        <taxon>Pseudomonadota</taxon>
        <taxon>Alphaproteobacteria</taxon>
        <taxon>Rhodobacterales</taxon>
        <taxon>Roseobacteraceae</taxon>
    </lineage>
</organism>
<dbReference type="PANTHER" id="PTHR30349">
    <property type="entry name" value="PHAGE INTEGRASE-RELATED"/>
    <property type="match status" value="1"/>
</dbReference>
<dbReference type="GO" id="GO:0007059">
    <property type="term" value="P:chromosome segregation"/>
    <property type="evidence" value="ECO:0007669"/>
    <property type="project" value="UniProtKB-UniRule"/>
</dbReference>
<evidence type="ECO:0000256" key="7">
    <source>
        <dbReference type="ARBA" id="ARBA00023172"/>
    </source>
</evidence>